<dbReference type="SUPFAM" id="SSF81296">
    <property type="entry name" value="E set domains"/>
    <property type="match status" value="1"/>
</dbReference>
<evidence type="ECO:0000259" key="3">
    <source>
        <dbReference type="Pfam" id="PF03067"/>
    </source>
</evidence>
<comment type="caution">
    <text evidence="4">The sequence shown here is derived from an EMBL/GenBank/DDBJ whole genome shotgun (WGS) entry which is preliminary data.</text>
</comment>
<dbReference type="PANTHER" id="PTHR34823">
    <property type="entry name" value="GLCNAC-BINDING PROTEIN A"/>
    <property type="match status" value="1"/>
</dbReference>
<gene>
    <name evidence="4" type="ORF">ACH429_20285</name>
</gene>
<dbReference type="PANTHER" id="PTHR34823:SF1">
    <property type="entry name" value="CHITIN-BINDING TYPE-4 DOMAIN-CONTAINING PROTEIN"/>
    <property type="match status" value="1"/>
</dbReference>
<dbReference type="GO" id="GO:0004497">
    <property type="term" value="F:monooxygenase activity"/>
    <property type="evidence" value="ECO:0007669"/>
    <property type="project" value="UniProtKB-KW"/>
</dbReference>
<dbReference type="InterPro" id="IPR004302">
    <property type="entry name" value="Cellulose/chitin-bd_N"/>
</dbReference>
<sequence>MNRKRTTIAALGAAAVGLSIVSVSPAWGDNAPGVKHGAGGSPASRVVACKLLGVTNYPGGVSSNQACNAAFAEGGAEVFNNWNEVRVPDTRPNYQQGAPDAPANKAPKWRQTMPDGKLCSAGDSNGQRAKGLNLARTDWPTTDLSKGGSSYTFSYAHAAVHNPYTFYYFVTKDGYDPSKPLTWNDLEDTPFLVAHNQKPNGEQDLFDEKRKTTNLAAQLPNKSGKHLIFTIWQGNVKTDGAVQSNEAFISCADVNFK</sequence>
<evidence type="ECO:0000256" key="2">
    <source>
        <dbReference type="SAM" id="SignalP"/>
    </source>
</evidence>
<accession>A0ABW7UUZ8</accession>
<keyword evidence="4" id="KW-0503">Monooxygenase</keyword>
<name>A0ABW7UUZ8_9ACTN</name>
<evidence type="ECO:0000313" key="4">
    <source>
        <dbReference type="EMBL" id="MFI1966415.1"/>
    </source>
</evidence>
<dbReference type="Proteomes" id="UP001611548">
    <property type="component" value="Unassembled WGS sequence"/>
</dbReference>
<dbReference type="InterPro" id="IPR051024">
    <property type="entry name" value="GlcNAc_Chitin_IntDeg"/>
</dbReference>
<organism evidence="4 5">
    <name type="scientific">Streptomyces pathocidini</name>
    <dbReference type="NCBI Taxonomy" id="1650571"/>
    <lineage>
        <taxon>Bacteria</taxon>
        <taxon>Bacillati</taxon>
        <taxon>Actinomycetota</taxon>
        <taxon>Actinomycetes</taxon>
        <taxon>Kitasatosporales</taxon>
        <taxon>Streptomycetaceae</taxon>
        <taxon>Streptomyces</taxon>
    </lineage>
</organism>
<evidence type="ECO:0000256" key="1">
    <source>
        <dbReference type="ARBA" id="ARBA00022729"/>
    </source>
</evidence>
<keyword evidence="1 2" id="KW-0732">Signal</keyword>
<feature type="domain" description="Chitin-binding type-4" evidence="3">
    <location>
        <begin position="36"/>
        <end position="254"/>
    </location>
</feature>
<keyword evidence="5" id="KW-1185">Reference proteome</keyword>
<dbReference type="InterPro" id="IPR014756">
    <property type="entry name" value="Ig_E-set"/>
</dbReference>
<protein>
    <submittedName>
        <fullName evidence="4">Lytic polysaccharide monooxygenase</fullName>
    </submittedName>
</protein>
<dbReference type="RefSeq" id="WP_079101001.1">
    <property type="nucleotide sequence ID" value="NZ_JBIRWE010000009.1"/>
</dbReference>
<dbReference type="CDD" id="cd21177">
    <property type="entry name" value="LPMO_AA10"/>
    <property type="match status" value="1"/>
</dbReference>
<reference evidence="4 5" key="1">
    <citation type="submission" date="2024-10" db="EMBL/GenBank/DDBJ databases">
        <title>The Natural Products Discovery Center: Release of the First 8490 Sequenced Strains for Exploring Actinobacteria Biosynthetic Diversity.</title>
        <authorList>
            <person name="Kalkreuter E."/>
            <person name="Kautsar S.A."/>
            <person name="Yang D."/>
            <person name="Bader C.D."/>
            <person name="Teijaro C.N."/>
            <person name="Fluegel L."/>
            <person name="Davis C.M."/>
            <person name="Simpson J.R."/>
            <person name="Lauterbach L."/>
            <person name="Steele A.D."/>
            <person name="Gui C."/>
            <person name="Meng S."/>
            <person name="Li G."/>
            <person name="Viehrig K."/>
            <person name="Ye F."/>
            <person name="Su P."/>
            <person name="Kiefer A.F."/>
            <person name="Nichols A."/>
            <person name="Cepeda A.J."/>
            <person name="Yan W."/>
            <person name="Fan B."/>
            <person name="Jiang Y."/>
            <person name="Adhikari A."/>
            <person name="Zheng C.-J."/>
            <person name="Schuster L."/>
            <person name="Cowan T.M."/>
            <person name="Smanski M.J."/>
            <person name="Chevrette M.G."/>
            <person name="De Carvalho L.P.S."/>
            <person name="Shen B."/>
        </authorList>
    </citation>
    <scope>NUCLEOTIDE SEQUENCE [LARGE SCALE GENOMIC DNA]</scope>
    <source>
        <strain evidence="4 5">NPDC020327</strain>
    </source>
</reference>
<feature type="chain" id="PRO_5046677400" evidence="2">
    <location>
        <begin position="29"/>
        <end position="257"/>
    </location>
</feature>
<dbReference type="Pfam" id="PF03067">
    <property type="entry name" value="LPMO_10"/>
    <property type="match status" value="1"/>
</dbReference>
<dbReference type="Gene3D" id="2.70.50.50">
    <property type="entry name" value="chitin-binding protein cbp21"/>
    <property type="match status" value="1"/>
</dbReference>
<proteinExistence type="predicted"/>
<keyword evidence="4" id="KW-0560">Oxidoreductase</keyword>
<dbReference type="EMBL" id="JBIRWE010000009">
    <property type="protein sequence ID" value="MFI1966415.1"/>
    <property type="molecule type" value="Genomic_DNA"/>
</dbReference>
<feature type="signal peptide" evidence="2">
    <location>
        <begin position="1"/>
        <end position="28"/>
    </location>
</feature>
<evidence type="ECO:0000313" key="5">
    <source>
        <dbReference type="Proteomes" id="UP001611548"/>
    </source>
</evidence>